<sequence>MMPNHQKILKLRNYSGNLQLGKRHLTSFGTMAVKELLQEKPEEDLSLNNTFPKLVISAFDARFAWDFCDALLNIIFRFPGIFVVAAVLIRPVDDAEPPEDTEVAELLRQLTTGETASYVIRDNGSQGTAAGEARRRLIIEQYFS</sequence>
<accession>A0AAV6U1J9</accession>
<gene>
    <name evidence="1" type="ORF">JTE90_008630</name>
</gene>
<reference evidence="1 2" key="1">
    <citation type="journal article" date="2022" name="Nat. Ecol. Evol.">
        <title>A masculinizing supergene underlies an exaggerated male reproductive morph in a spider.</title>
        <authorList>
            <person name="Hendrickx F."/>
            <person name="De Corte Z."/>
            <person name="Sonet G."/>
            <person name="Van Belleghem S.M."/>
            <person name="Kostlbacher S."/>
            <person name="Vangestel C."/>
        </authorList>
    </citation>
    <scope>NUCLEOTIDE SEQUENCE [LARGE SCALE GENOMIC DNA]</scope>
    <source>
        <strain evidence="1">W744_W776</strain>
    </source>
</reference>
<protein>
    <submittedName>
        <fullName evidence="1">Uncharacterized protein</fullName>
    </submittedName>
</protein>
<evidence type="ECO:0000313" key="1">
    <source>
        <dbReference type="EMBL" id="KAG8177446.1"/>
    </source>
</evidence>
<proteinExistence type="predicted"/>
<dbReference type="AlphaFoldDB" id="A0AAV6U1J9"/>
<dbReference type="Proteomes" id="UP000827092">
    <property type="component" value="Unassembled WGS sequence"/>
</dbReference>
<dbReference type="EMBL" id="JAFNEN010000778">
    <property type="protein sequence ID" value="KAG8177446.1"/>
    <property type="molecule type" value="Genomic_DNA"/>
</dbReference>
<evidence type="ECO:0000313" key="2">
    <source>
        <dbReference type="Proteomes" id="UP000827092"/>
    </source>
</evidence>
<name>A0AAV6U1J9_9ARAC</name>
<organism evidence="1 2">
    <name type="scientific">Oedothorax gibbosus</name>
    <dbReference type="NCBI Taxonomy" id="931172"/>
    <lineage>
        <taxon>Eukaryota</taxon>
        <taxon>Metazoa</taxon>
        <taxon>Ecdysozoa</taxon>
        <taxon>Arthropoda</taxon>
        <taxon>Chelicerata</taxon>
        <taxon>Arachnida</taxon>
        <taxon>Araneae</taxon>
        <taxon>Araneomorphae</taxon>
        <taxon>Entelegynae</taxon>
        <taxon>Araneoidea</taxon>
        <taxon>Linyphiidae</taxon>
        <taxon>Erigoninae</taxon>
        <taxon>Oedothorax</taxon>
    </lineage>
</organism>
<keyword evidence="2" id="KW-1185">Reference proteome</keyword>
<comment type="caution">
    <text evidence="1">The sequence shown here is derived from an EMBL/GenBank/DDBJ whole genome shotgun (WGS) entry which is preliminary data.</text>
</comment>